<evidence type="ECO:0000313" key="5">
    <source>
        <dbReference type="EMBL" id="CAB5238214.1"/>
    </source>
</evidence>
<name>A0A6J5S6H4_9CAUD</name>
<evidence type="ECO:0000313" key="1">
    <source>
        <dbReference type="EMBL" id="CAB4153775.1"/>
    </source>
</evidence>
<dbReference type="EMBL" id="LR796900">
    <property type="protein sequence ID" value="CAB4173039.1"/>
    <property type="molecule type" value="Genomic_DNA"/>
</dbReference>
<dbReference type="EMBL" id="LR797336">
    <property type="protein sequence ID" value="CAB4204147.1"/>
    <property type="molecule type" value="Genomic_DNA"/>
</dbReference>
<reference evidence="4" key="1">
    <citation type="submission" date="2020-05" db="EMBL/GenBank/DDBJ databases">
        <authorList>
            <person name="Chiriac C."/>
            <person name="Salcher M."/>
            <person name="Ghai R."/>
            <person name="Kavagutti S V."/>
        </authorList>
    </citation>
    <scope>NUCLEOTIDE SEQUENCE</scope>
</reference>
<dbReference type="EMBL" id="LR798459">
    <property type="protein sequence ID" value="CAB5238214.1"/>
    <property type="molecule type" value="Genomic_DNA"/>
</dbReference>
<dbReference type="EMBL" id="LR797068">
    <property type="protein sequence ID" value="CAB4184470.1"/>
    <property type="molecule type" value="Genomic_DNA"/>
</dbReference>
<organism evidence="4">
    <name type="scientific">uncultured Caudovirales phage</name>
    <dbReference type="NCBI Taxonomy" id="2100421"/>
    <lineage>
        <taxon>Viruses</taxon>
        <taxon>Duplodnaviria</taxon>
        <taxon>Heunggongvirae</taxon>
        <taxon>Uroviricota</taxon>
        <taxon>Caudoviricetes</taxon>
        <taxon>Peduoviridae</taxon>
        <taxon>Maltschvirus</taxon>
        <taxon>Maltschvirus maltsch</taxon>
    </lineage>
</organism>
<evidence type="ECO:0000313" key="3">
    <source>
        <dbReference type="EMBL" id="CAB4184470.1"/>
    </source>
</evidence>
<proteinExistence type="predicted"/>
<protein>
    <submittedName>
        <fullName evidence="4">Uncharacterized protein</fullName>
    </submittedName>
</protein>
<evidence type="ECO:0000313" key="2">
    <source>
        <dbReference type="EMBL" id="CAB4173039.1"/>
    </source>
</evidence>
<evidence type="ECO:0000313" key="4">
    <source>
        <dbReference type="EMBL" id="CAB4204147.1"/>
    </source>
</evidence>
<gene>
    <name evidence="3" type="ORF">UFOVP1115_8</name>
    <name evidence="4" type="ORF">UFOVP1390_34</name>
    <name evidence="5" type="ORF">UFOVP1567_7</name>
    <name evidence="1" type="ORF">UFOVP626_28</name>
    <name evidence="2" type="ORF">UFOVP951_23</name>
</gene>
<dbReference type="EMBL" id="LR796605">
    <property type="protein sequence ID" value="CAB4153775.1"/>
    <property type="molecule type" value="Genomic_DNA"/>
</dbReference>
<accession>A0A6J5S6H4</accession>
<sequence>MYICITEVDAVTKIPCTVEPQRTGPSMPAVKGYTHIWHDSSTWPVATASDGTYLRAPRYYGTCDDDADTTIAGVLQVLTEAEYTAARTAEHEARRPYPSWVGYLDTMTWAAPVARPADAVMNGGNVRYQWDEATVNWIAQTSA</sequence>